<organism evidence="1 2">
    <name type="scientific">Aulographum hederae CBS 113979</name>
    <dbReference type="NCBI Taxonomy" id="1176131"/>
    <lineage>
        <taxon>Eukaryota</taxon>
        <taxon>Fungi</taxon>
        <taxon>Dikarya</taxon>
        <taxon>Ascomycota</taxon>
        <taxon>Pezizomycotina</taxon>
        <taxon>Dothideomycetes</taxon>
        <taxon>Pleosporomycetidae</taxon>
        <taxon>Aulographales</taxon>
        <taxon>Aulographaceae</taxon>
    </lineage>
</organism>
<evidence type="ECO:0008006" key="3">
    <source>
        <dbReference type="Google" id="ProtNLM"/>
    </source>
</evidence>
<evidence type="ECO:0000313" key="2">
    <source>
        <dbReference type="Proteomes" id="UP000800041"/>
    </source>
</evidence>
<keyword evidence="2" id="KW-1185">Reference proteome</keyword>
<reference evidence="1" key="1">
    <citation type="journal article" date="2020" name="Stud. Mycol.">
        <title>101 Dothideomycetes genomes: a test case for predicting lifestyles and emergence of pathogens.</title>
        <authorList>
            <person name="Haridas S."/>
            <person name="Albert R."/>
            <person name="Binder M."/>
            <person name="Bloem J."/>
            <person name="Labutti K."/>
            <person name="Salamov A."/>
            <person name="Andreopoulos B."/>
            <person name="Baker S."/>
            <person name="Barry K."/>
            <person name="Bills G."/>
            <person name="Bluhm B."/>
            <person name="Cannon C."/>
            <person name="Castanera R."/>
            <person name="Culley D."/>
            <person name="Daum C."/>
            <person name="Ezra D."/>
            <person name="Gonzalez J."/>
            <person name="Henrissat B."/>
            <person name="Kuo A."/>
            <person name="Liang C."/>
            <person name="Lipzen A."/>
            <person name="Lutzoni F."/>
            <person name="Magnuson J."/>
            <person name="Mondo S."/>
            <person name="Nolan M."/>
            <person name="Ohm R."/>
            <person name="Pangilinan J."/>
            <person name="Park H.-J."/>
            <person name="Ramirez L."/>
            <person name="Alfaro M."/>
            <person name="Sun H."/>
            <person name="Tritt A."/>
            <person name="Yoshinaga Y."/>
            <person name="Zwiers L.-H."/>
            <person name="Turgeon B."/>
            <person name="Goodwin S."/>
            <person name="Spatafora J."/>
            <person name="Crous P."/>
            <person name="Grigoriev I."/>
        </authorList>
    </citation>
    <scope>NUCLEOTIDE SEQUENCE</scope>
    <source>
        <strain evidence="1">CBS 113979</strain>
    </source>
</reference>
<dbReference type="EMBL" id="ML977181">
    <property type="protein sequence ID" value="KAF1982696.1"/>
    <property type="molecule type" value="Genomic_DNA"/>
</dbReference>
<protein>
    <recommendedName>
        <fullName evidence="3">DDE-domain-containing protein</fullName>
    </recommendedName>
</protein>
<name>A0A6G1GP00_9PEZI</name>
<dbReference type="Proteomes" id="UP000800041">
    <property type="component" value="Unassembled WGS sequence"/>
</dbReference>
<sequence>MASALCGPFPGNDWVPGLVARHTDRLATGFLDGFDLSRKKADNAYECQRFFELISAKIVLYDIQPENTYNVDEKGFLIGVLNKARRVYTSTNKPNGAGQDGNRAWITIIAAICQDGTSLTPAIIYQGMFLA</sequence>
<gene>
    <name evidence="1" type="ORF">K402DRAFT_397231</name>
</gene>
<dbReference type="OrthoDB" id="3940997at2759"/>
<accession>A0A6G1GP00</accession>
<evidence type="ECO:0000313" key="1">
    <source>
        <dbReference type="EMBL" id="KAF1982696.1"/>
    </source>
</evidence>
<proteinExistence type="predicted"/>
<dbReference type="AlphaFoldDB" id="A0A6G1GP00"/>